<gene>
    <name evidence="4" type="ORF">FHU34_111550</name>
</gene>
<keyword evidence="4" id="KW-0255">Endonuclease</keyword>
<comment type="caution">
    <text evidence="4">The sequence shown here is derived from an EMBL/GenBank/DDBJ whole genome shotgun (WGS) entry which is preliminary data.</text>
</comment>
<organism evidence="4 5">
    <name type="scientific">Micromonospora taraxaci</name>
    <dbReference type="NCBI Taxonomy" id="1316803"/>
    <lineage>
        <taxon>Bacteria</taxon>
        <taxon>Bacillati</taxon>
        <taxon>Actinomycetota</taxon>
        <taxon>Actinomycetes</taxon>
        <taxon>Micromonosporales</taxon>
        <taxon>Micromonosporaceae</taxon>
        <taxon>Micromonospora</taxon>
    </lineage>
</organism>
<keyword evidence="4" id="KW-0378">Hydrolase</keyword>
<name>A0A561VX85_9ACTN</name>
<dbReference type="GO" id="GO:0004527">
    <property type="term" value="F:exonuclease activity"/>
    <property type="evidence" value="ECO:0007669"/>
    <property type="project" value="UniProtKB-KW"/>
</dbReference>
<dbReference type="SUPFAM" id="SSF69318">
    <property type="entry name" value="Integrin alpha N-terminal domain"/>
    <property type="match status" value="1"/>
</dbReference>
<feature type="domain" description="Endonuclease/exonuclease/phosphatase" evidence="3">
    <location>
        <begin position="48"/>
        <end position="295"/>
    </location>
</feature>
<dbReference type="InterPro" id="IPR005135">
    <property type="entry name" value="Endo/exonuclease/phosphatase"/>
</dbReference>
<evidence type="ECO:0000313" key="4">
    <source>
        <dbReference type="EMBL" id="TWG16223.1"/>
    </source>
</evidence>
<evidence type="ECO:0000259" key="3">
    <source>
        <dbReference type="Pfam" id="PF03372"/>
    </source>
</evidence>
<dbReference type="EMBL" id="VIWZ01000001">
    <property type="protein sequence ID" value="TWG16223.1"/>
    <property type="molecule type" value="Genomic_DNA"/>
</dbReference>
<dbReference type="PANTHER" id="PTHR46580:SF4">
    <property type="entry name" value="ATP_GTP-BINDING PROTEIN"/>
    <property type="match status" value="1"/>
</dbReference>
<keyword evidence="1 2" id="KW-0732">Signal</keyword>
<dbReference type="SUPFAM" id="SSF56219">
    <property type="entry name" value="DNase I-like"/>
    <property type="match status" value="1"/>
</dbReference>
<proteinExistence type="predicted"/>
<protein>
    <submittedName>
        <fullName evidence="4">Endonuclease/exonuclease/phosphatase family metal-dependent hydrolase</fullName>
    </submittedName>
</protein>
<dbReference type="PANTHER" id="PTHR46580">
    <property type="entry name" value="SENSOR KINASE-RELATED"/>
    <property type="match status" value="1"/>
</dbReference>
<evidence type="ECO:0000313" key="5">
    <source>
        <dbReference type="Proteomes" id="UP000317685"/>
    </source>
</evidence>
<dbReference type="InterPro" id="IPR036691">
    <property type="entry name" value="Endo/exonu/phosph_ase_sf"/>
</dbReference>
<dbReference type="GO" id="GO:0004519">
    <property type="term" value="F:endonuclease activity"/>
    <property type="evidence" value="ECO:0007669"/>
    <property type="project" value="UniProtKB-KW"/>
</dbReference>
<sequence>MKNRWQRWRAALAGMVTIFIVTAALSGGVSAARADVVDPSTAPSVRSISYNVCGADDCQSPLDTADWVAALRQQVTDWNADAVMLQELCIGQWIGLRSALRDLGYQAVWTSTLAASGCAKWDASGDNRYGLGVFVKAATADRYVANLTVPTGQEPRAVLCARAVLDGRATLACSTHLAQYIKPDNGSSEMMGHVDQWAAGLPVIIGADVNGVPTSPATDPIRVGLPGTGSFAEVDENDRQYFTQDCLDAAVAACRSGEPTSIVGGIPKKFDHIFLSAQDFHTVRGDAVEPGLSDHLLLRGAAWFETRPGSAVAGDLSDDGRADLVAVDTSGALRLYPGIGNGRLLNPYRAVGTSGWTDALVGHRGDWTGDGHEDVVAKIGDNLWVYPNSGSGALGSRVAMGGRPNAWSTTRQLALPGDFTGDGYPDLLAQSSTGLWLHAGAPATKPGVSTSAPLHIGGVEWADLDVLAPGDVDGDGRVDLWARERSTGQLWLYRNAGGTGLLPRQQASTGTWSSGDRPLVVSPGDANGDGLADLWATTDSGDLLLHLGTAGGFGPAGTIGTGGWSGILRMS</sequence>
<feature type="signal peptide" evidence="2">
    <location>
        <begin position="1"/>
        <end position="23"/>
    </location>
</feature>
<reference evidence="4 5" key="1">
    <citation type="submission" date="2019-06" db="EMBL/GenBank/DDBJ databases">
        <title>Sequencing the genomes of 1000 actinobacteria strains.</title>
        <authorList>
            <person name="Klenk H.-P."/>
        </authorList>
    </citation>
    <scope>NUCLEOTIDE SEQUENCE [LARGE SCALE GENOMIC DNA]</scope>
    <source>
        <strain evidence="4 5">DSM 45885</strain>
    </source>
</reference>
<keyword evidence="4" id="KW-0540">Nuclease</keyword>
<dbReference type="Pfam" id="PF03372">
    <property type="entry name" value="Exo_endo_phos"/>
    <property type="match status" value="1"/>
</dbReference>
<dbReference type="Pfam" id="PF13517">
    <property type="entry name" value="FG-GAP_3"/>
    <property type="match status" value="2"/>
</dbReference>
<dbReference type="Proteomes" id="UP000317685">
    <property type="component" value="Unassembled WGS sequence"/>
</dbReference>
<dbReference type="Gene3D" id="3.60.10.10">
    <property type="entry name" value="Endonuclease/exonuclease/phosphatase"/>
    <property type="match status" value="1"/>
</dbReference>
<keyword evidence="4" id="KW-0269">Exonuclease</keyword>
<evidence type="ECO:0000256" key="2">
    <source>
        <dbReference type="SAM" id="SignalP"/>
    </source>
</evidence>
<dbReference type="InterPro" id="IPR028994">
    <property type="entry name" value="Integrin_alpha_N"/>
</dbReference>
<feature type="chain" id="PRO_5038531812" evidence="2">
    <location>
        <begin position="24"/>
        <end position="571"/>
    </location>
</feature>
<accession>A0A561VX85</accession>
<keyword evidence="5" id="KW-1185">Reference proteome</keyword>
<dbReference type="InterPro" id="IPR013517">
    <property type="entry name" value="FG-GAP"/>
</dbReference>
<evidence type="ECO:0000256" key="1">
    <source>
        <dbReference type="ARBA" id="ARBA00022729"/>
    </source>
</evidence>
<dbReference type="AlphaFoldDB" id="A0A561VX85"/>